<dbReference type="GO" id="GO:0051287">
    <property type="term" value="F:NAD binding"/>
    <property type="evidence" value="ECO:0007669"/>
    <property type="project" value="InterPro"/>
</dbReference>
<dbReference type="AlphaFoldDB" id="A0A2D0KPJ3"/>
<dbReference type="EMBL" id="NJAJ01000017">
    <property type="protein sequence ID" value="PHM65336.1"/>
    <property type="molecule type" value="Genomic_DNA"/>
</dbReference>
<name>A0A2D0KPJ3_9GAMM</name>
<dbReference type="GO" id="GO:0016616">
    <property type="term" value="F:oxidoreductase activity, acting on the CH-OH group of donors, NAD or NADP as acceptor"/>
    <property type="evidence" value="ECO:0007669"/>
    <property type="project" value="InterPro"/>
</dbReference>
<dbReference type="InterPro" id="IPR050857">
    <property type="entry name" value="D-2-hydroxyacid_DH"/>
</dbReference>
<feature type="domain" description="D-isomer specific 2-hydroxyacid dehydrogenase catalytic" evidence="5">
    <location>
        <begin position="19"/>
        <end position="315"/>
    </location>
</feature>
<dbReference type="Pfam" id="PF00389">
    <property type="entry name" value="2-Hacid_dh"/>
    <property type="match status" value="1"/>
</dbReference>
<dbReference type="Proteomes" id="UP000222366">
    <property type="component" value="Unassembled WGS sequence"/>
</dbReference>
<evidence type="ECO:0000313" key="7">
    <source>
        <dbReference type="EMBL" id="PHM65336.1"/>
    </source>
</evidence>
<dbReference type="Gene3D" id="3.40.50.720">
    <property type="entry name" value="NAD(P)-binding Rossmann-like Domain"/>
    <property type="match status" value="2"/>
</dbReference>
<evidence type="ECO:0000256" key="1">
    <source>
        <dbReference type="ARBA" id="ARBA00005854"/>
    </source>
</evidence>
<dbReference type="InterPro" id="IPR036291">
    <property type="entry name" value="NAD(P)-bd_dom_sf"/>
</dbReference>
<protein>
    <submittedName>
        <fullName evidence="7">D-3-phosphoglycerate dehydrogenase</fullName>
    </submittedName>
</protein>
<dbReference type="SUPFAM" id="SSF52283">
    <property type="entry name" value="Formate/glycerate dehydrogenase catalytic domain-like"/>
    <property type="match status" value="1"/>
</dbReference>
<feature type="domain" description="D-isomer specific 2-hydroxyacid dehydrogenase NAD-binding" evidence="6">
    <location>
        <begin position="113"/>
        <end position="285"/>
    </location>
</feature>
<keyword evidence="8" id="KW-1185">Reference proteome</keyword>
<comment type="caution">
    <text evidence="7">The sequence shown here is derived from an EMBL/GenBank/DDBJ whole genome shotgun (WGS) entry which is preliminary data.</text>
</comment>
<dbReference type="InterPro" id="IPR006139">
    <property type="entry name" value="D-isomer_2_OHA_DH_cat_dom"/>
</dbReference>
<evidence type="ECO:0000256" key="3">
    <source>
        <dbReference type="ARBA" id="ARBA00023027"/>
    </source>
</evidence>
<accession>A0A2D0KPJ3</accession>
<dbReference type="CDD" id="cd12169">
    <property type="entry name" value="PGDH_like_1"/>
    <property type="match status" value="1"/>
</dbReference>
<proteinExistence type="inferred from homology"/>
<evidence type="ECO:0000259" key="6">
    <source>
        <dbReference type="Pfam" id="PF02826"/>
    </source>
</evidence>
<keyword evidence="3" id="KW-0520">NAD</keyword>
<evidence type="ECO:0000259" key="5">
    <source>
        <dbReference type="Pfam" id="PF00389"/>
    </source>
</evidence>
<dbReference type="PANTHER" id="PTHR42789:SF1">
    <property type="entry name" value="D-ISOMER SPECIFIC 2-HYDROXYACID DEHYDROGENASE FAMILY PROTEIN (AFU_ORTHOLOGUE AFUA_6G10090)"/>
    <property type="match status" value="1"/>
</dbReference>
<dbReference type="InterPro" id="IPR006140">
    <property type="entry name" value="D-isomer_DH_NAD-bd"/>
</dbReference>
<evidence type="ECO:0000256" key="2">
    <source>
        <dbReference type="ARBA" id="ARBA00023002"/>
    </source>
</evidence>
<dbReference type="Pfam" id="PF02826">
    <property type="entry name" value="2-Hacid_dh_C"/>
    <property type="match status" value="1"/>
</dbReference>
<reference evidence="7 8" key="1">
    <citation type="journal article" date="2017" name="Nat. Microbiol.">
        <title>Natural product diversity associated with the nematode symbionts Photorhabdus and Xenorhabdus.</title>
        <authorList>
            <person name="Tobias N.J."/>
            <person name="Wolff H."/>
            <person name="Djahanschiri B."/>
            <person name="Grundmann F."/>
            <person name="Kronenwerth M."/>
            <person name="Shi Y.M."/>
            <person name="Simonyi S."/>
            <person name="Grun P."/>
            <person name="Shapiro-Ilan D."/>
            <person name="Pidot S.J."/>
            <person name="Stinear T.P."/>
            <person name="Ebersberger I."/>
            <person name="Bode H.B."/>
        </authorList>
    </citation>
    <scope>NUCLEOTIDE SEQUENCE [LARGE SCALE GENOMIC DNA]</scope>
    <source>
        <strain evidence="7 8">DSM 17904</strain>
    </source>
</reference>
<comment type="similarity">
    <text evidence="1 4">Belongs to the D-isomer specific 2-hydroxyacid dehydrogenase family.</text>
</comment>
<gene>
    <name evidence="7" type="ORF">Xsto_02134</name>
</gene>
<organism evidence="7 8">
    <name type="scientific">Xenorhabdus stockiae</name>
    <dbReference type="NCBI Taxonomy" id="351614"/>
    <lineage>
        <taxon>Bacteria</taxon>
        <taxon>Pseudomonadati</taxon>
        <taxon>Pseudomonadota</taxon>
        <taxon>Gammaproteobacteria</taxon>
        <taxon>Enterobacterales</taxon>
        <taxon>Morganellaceae</taxon>
        <taxon>Xenorhabdus</taxon>
    </lineage>
</organism>
<evidence type="ECO:0000313" key="8">
    <source>
        <dbReference type="Proteomes" id="UP000222366"/>
    </source>
</evidence>
<evidence type="ECO:0000256" key="4">
    <source>
        <dbReference type="RuleBase" id="RU003719"/>
    </source>
</evidence>
<keyword evidence="2 4" id="KW-0560">Oxidoreductase</keyword>
<dbReference type="RefSeq" id="WP_099109634.1">
    <property type="nucleotide sequence ID" value="NZ_CAWNRH010000079.1"/>
</dbReference>
<dbReference type="SUPFAM" id="SSF51735">
    <property type="entry name" value="NAD(P)-binding Rossmann-fold domains"/>
    <property type="match status" value="1"/>
</dbReference>
<sequence length="317" mass="35053">MPLVVIPDDYQAATKQIQALYQNRDFDVVSLGAVDRDPKASELLSKADALILIRERTIIDEQFLSKTPNLKLISQTGKVAYNIDLDLCKQKGIAVVEGAGSPVAAAELTWLLIQSSIRKFVALVESMKKGQWQTELGDTVAEKTLGILGYGNIGQRVARYARAFDMKVQVWGSERSQEKARQDGLIVPQSREDFFKTSDVITLHQRLVKETTGNVTLADLTHMKNSAVLVNTARSALIEAGALEKALDLGTPGFAALDVFDVEPIWDASHTLLKRDNVLCSPHIGYVTTSCYDIYFDSAFKNVERYFSGDESHVVNK</sequence>
<dbReference type="PANTHER" id="PTHR42789">
    <property type="entry name" value="D-ISOMER SPECIFIC 2-HYDROXYACID DEHYDROGENASE FAMILY PROTEIN (AFU_ORTHOLOGUE AFUA_6G10090)"/>
    <property type="match status" value="1"/>
</dbReference>